<comment type="similarity">
    <text evidence="1">Belongs to the 'GDSL' lipolytic enzyme family.</text>
</comment>
<dbReference type="eggNOG" id="ENOG502QQUR">
    <property type="taxonomic scope" value="Eukaryota"/>
</dbReference>
<dbReference type="Pfam" id="PF00657">
    <property type="entry name" value="Lipase_GDSL"/>
    <property type="match status" value="1"/>
</dbReference>
<keyword evidence="4" id="KW-1185">Reference proteome</keyword>
<protein>
    <submittedName>
        <fullName evidence="3">Uncharacterized protein</fullName>
    </submittedName>
</protein>
<dbReference type="AlphaFoldDB" id="A0A022QIV1"/>
<name>A0A022QIV1_ERYGU</name>
<dbReference type="PhylomeDB" id="A0A022QIV1"/>
<dbReference type="Proteomes" id="UP000030748">
    <property type="component" value="Unassembled WGS sequence"/>
</dbReference>
<dbReference type="PANTHER" id="PTHR22835">
    <property type="entry name" value="ZINC FINGER FYVE DOMAIN CONTAINING PROTEIN"/>
    <property type="match status" value="1"/>
</dbReference>
<evidence type="ECO:0000313" key="3">
    <source>
        <dbReference type="EMBL" id="EYU27459.1"/>
    </source>
</evidence>
<dbReference type="EMBL" id="KI631456">
    <property type="protein sequence ID" value="EYU27459.1"/>
    <property type="molecule type" value="Genomic_DNA"/>
</dbReference>
<evidence type="ECO:0000313" key="4">
    <source>
        <dbReference type="Proteomes" id="UP000030748"/>
    </source>
</evidence>
<keyword evidence="2" id="KW-0325">Glycoprotein</keyword>
<dbReference type="GO" id="GO:0016788">
    <property type="term" value="F:hydrolase activity, acting on ester bonds"/>
    <property type="evidence" value="ECO:0007669"/>
    <property type="project" value="InterPro"/>
</dbReference>
<gene>
    <name evidence="3" type="ORF">MIMGU_mgv1a008956mg</name>
</gene>
<dbReference type="Gene3D" id="3.40.50.1110">
    <property type="entry name" value="SGNH hydrolase"/>
    <property type="match status" value="1"/>
</dbReference>
<dbReference type="InterPro" id="IPR001087">
    <property type="entry name" value="GDSL"/>
</dbReference>
<dbReference type="STRING" id="4155.A0A022QIV1"/>
<dbReference type="InterPro" id="IPR036514">
    <property type="entry name" value="SGNH_hydro_sf"/>
</dbReference>
<evidence type="ECO:0000256" key="1">
    <source>
        <dbReference type="ARBA" id="ARBA00008668"/>
    </source>
</evidence>
<accession>A0A022QIV1</accession>
<evidence type="ECO:0000256" key="2">
    <source>
        <dbReference type="ARBA" id="ARBA00023180"/>
    </source>
</evidence>
<proteinExistence type="inferred from homology"/>
<reference evidence="3 4" key="1">
    <citation type="journal article" date="2013" name="Proc. Natl. Acad. Sci. U.S.A.">
        <title>Fine-scale variation in meiotic recombination in Mimulus inferred from population shotgun sequencing.</title>
        <authorList>
            <person name="Hellsten U."/>
            <person name="Wright K.M."/>
            <person name="Jenkins J."/>
            <person name="Shu S."/>
            <person name="Yuan Y."/>
            <person name="Wessler S.R."/>
            <person name="Schmutz J."/>
            <person name="Willis J.H."/>
            <person name="Rokhsar D.S."/>
        </authorList>
    </citation>
    <scope>NUCLEOTIDE SEQUENCE [LARGE SCALE GENOMIC DNA]</scope>
    <source>
        <strain evidence="4">cv. DUN x IM62</strain>
    </source>
</reference>
<dbReference type="PANTHER" id="PTHR22835:SF517">
    <property type="entry name" value="GDSL-LIKE LIPASE_ACYLHYDROLASE FAMILY PROTEIN, EXPRESSED"/>
    <property type="match status" value="1"/>
</dbReference>
<sequence length="357" mass="39268">MTNLGNPDSIDPNGNVINPLKKCGFDKMYLLGGSLSDTGNLISETVGSTLPFGKQPYSHGRSSNGLLITDNFAYEAGINPIPDPYKDLNFYFNKGVNFAVAGSTALPTEVLATKYMISSPVTNSSLNIQLDWMSDYFSSATCLTDNGCTDRYNKAIFFVGEIGGSDYQYAILQGKLTMDQLTDMVPDVVAAIINATKGVLNLGARRVVIPGIFPLGCLPIYKTLFQSNVSTNYDENQCLNQLNDLAKNHNEQLQQGINSLMQENPNAVLVYGDYYQAYKHLHRIATLNDFDTEKACCGIGGDYNFNVTTMCGHGGVNNFMGRNRYISWDGINLTRIGNKIMANWLIRKTVPKLQCQS</sequence>
<organism evidence="3 4">
    <name type="scientific">Erythranthe guttata</name>
    <name type="common">Yellow monkey flower</name>
    <name type="synonym">Mimulus guttatus</name>
    <dbReference type="NCBI Taxonomy" id="4155"/>
    <lineage>
        <taxon>Eukaryota</taxon>
        <taxon>Viridiplantae</taxon>
        <taxon>Streptophyta</taxon>
        <taxon>Embryophyta</taxon>
        <taxon>Tracheophyta</taxon>
        <taxon>Spermatophyta</taxon>
        <taxon>Magnoliopsida</taxon>
        <taxon>eudicotyledons</taxon>
        <taxon>Gunneridae</taxon>
        <taxon>Pentapetalae</taxon>
        <taxon>asterids</taxon>
        <taxon>lamiids</taxon>
        <taxon>Lamiales</taxon>
        <taxon>Phrymaceae</taxon>
        <taxon>Erythranthe</taxon>
    </lineage>
</organism>